<keyword evidence="4" id="KW-1185">Reference proteome</keyword>
<dbReference type="InParanoid" id="A0A0U5JGG8"/>
<feature type="region of interest" description="Disordered" evidence="1">
    <location>
        <begin position="59"/>
        <end position="171"/>
    </location>
</feature>
<dbReference type="InterPro" id="IPR038765">
    <property type="entry name" value="Papain-like_cys_pep_sf"/>
</dbReference>
<dbReference type="EMBL" id="LN879502">
    <property type="protein sequence ID" value="CUI17013.1"/>
    <property type="molecule type" value="Genomic_DNA"/>
</dbReference>
<dbReference type="PATRIC" id="fig|389348.3.peg.1566"/>
<dbReference type="KEGG" id="pnl:PNK_1400"/>
<dbReference type="Proteomes" id="UP000069902">
    <property type="component" value="Chromosome cPNK"/>
</dbReference>
<reference evidence="4" key="1">
    <citation type="submission" date="2015-09" db="EMBL/GenBank/DDBJ databases">
        <authorList>
            <person name="Bertelli C."/>
        </authorList>
    </citation>
    <scope>NUCLEOTIDE SEQUENCE [LARGE SCALE GENOMIC DNA]</scope>
    <source>
        <strain evidence="4">KNic</strain>
    </source>
</reference>
<gene>
    <name evidence="3" type="ORF">PNK_1400</name>
</gene>
<dbReference type="PROSITE" id="PS50802">
    <property type="entry name" value="OTU"/>
    <property type="match status" value="1"/>
</dbReference>
<dbReference type="CDD" id="cd22744">
    <property type="entry name" value="OTU"/>
    <property type="match status" value="1"/>
</dbReference>
<evidence type="ECO:0000313" key="4">
    <source>
        <dbReference type="Proteomes" id="UP000069902"/>
    </source>
</evidence>
<name>A0A0U5JGG8_9BACT</name>
<feature type="compositionally biased region" description="Basic and acidic residues" evidence="1">
    <location>
        <begin position="148"/>
        <end position="171"/>
    </location>
</feature>
<evidence type="ECO:0000259" key="2">
    <source>
        <dbReference type="PROSITE" id="PS50802"/>
    </source>
</evidence>
<evidence type="ECO:0000313" key="3">
    <source>
        <dbReference type="EMBL" id="CUI17013.1"/>
    </source>
</evidence>
<sequence length="434" mass="49056">MTSPISPQLPNSPQPPTSWRSFTNRIGRAWRQFTSLHQKLLELVVRVCSLWKAPLKSITHTPPPLPPIKPSKQPQPTLNNFLFKKSPSLPSIATKGNVKTPADIPPALQPTASNENYKAPNESRPLQSNQAAPLVPNEALEASPHVRVKSEEKAIKKESQAIHPSNEDSERISIQDKMNSPHVISNAIKLSNAEEDRHTIDVPDKGDCLFCAIGVGIKLLYNESEAIQSELNWTISPDLLKKNLKNEEALLSQPSRRLRQQAADFLEKIRHTLPVMISLMGGIIDHNEIVEKKIQSQQVMTVILEDDIEVLKERLKGLDPATHEDARDLTTAEMKAKQSQLHHIQSSIEELKRNIVLEDDVESYLKHSREEGFYCGTAQIVALSEIYRIPIEVIFDYSKETERKEVFNPTQSEVPKLTLAFVNNNHFKLHQDWL</sequence>
<feature type="domain" description="OTU" evidence="2">
    <location>
        <begin position="197"/>
        <end position="433"/>
    </location>
</feature>
<dbReference type="RefSeq" id="WP_059061167.1">
    <property type="nucleotide sequence ID" value="NZ_LN879502.1"/>
</dbReference>
<accession>A0A0U5JGG8</accession>
<protein>
    <recommendedName>
        <fullName evidence="2">OTU domain-containing protein</fullName>
    </recommendedName>
</protein>
<dbReference type="SUPFAM" id="SSF54001">
    <property type="entry name" value="Cysteine proteinases"/>
    <property type="match status" value="1"/>
</dbReference>
<dbReference type="InterPro" id="IPR003323">
    <property type="entry name" value="OTU_dom"/>
</dbReference>
<organism evidence="3 4">
    <name type="scientific">Candidatus Protochlamydia naegleriophila</name>
    <dbReference type="NCBI Taxonomy" id="389348"/>
    <lineage>
        <taxon>Bacteria</taxon>
        <taxon>Pseudomonadati</taxon>
        <taxon>Chlamydiota</taxon>
        <taxon>Chlamydiia</taxon>
        <taxon>Parachlamydiales</taxon>
        <taxon>Parachlamydiaceae</taxon>
        <taxon>Candidatus Protochlamydia</taxon>
    </lineage>
</organism>
<dbReference type="Gene3D" id="3.90.70.80">
    <property type="match status" value="1"/>
</dbReference>
<dbReference type="AlphaFoldDB" id="A0A0U5JGG8"/>
<proteinExistence type="predicted"/>
<evidence type="ECO:0000256" key="1">
    <source>
        <dbReference type="SAM" id="MobiDB-lite"/>
    </source>
</evidence>